<protein>
    <submittedName>
        <fullName evidence="1">Putative SAM-dependent methyltransferase</fullName>
    </submittedName>
</protein>
<sequence length="253" mass="28357">MTIVITTSLGQNPRLIEEALLLSQKTGYPFIERRKQSVKSFLKDYDGVILIYDTKMVLVNQDGSELTFHPDTAMLRLKSSHDALLSLLGTESLEILDTTMGLASDSLVMASAGHKVKALESQPLIHLIVSHGLATYTSGNAALDAAMRSIQTDCCYSLDYLKKQPDKSLDVIYCDPMFTETITESENLSGLKPLANYGPITDEFVSEAKRVAKKKIIIKAHFRDSVFERFGFERQIRSNQKFHYGLINLEEEK</sequence>
<dbReference type="Pfam" id="PF04445">
    <property type="entry name" value="SAM_MT"/>
    <property type="match status" value="1"/>
</dbReference>
<keyword evidence="1" id="KW-0489">Methyltransferase</keyword>
<name>A0A1G6C5K6_9STRE</name>
<dbReference type="RefSeq" id="WP_074486164.1">
    <property type="nucleotide sequence ID" value="NZ_FMXP01000018.1"/>
</dbReference>
<dbReference type="PANTHER" id="PTHR36112:SF1">
    <property type="entry name" value="RIBOSOMAL RNA SMALL SUBUNIT METHYLTRANSFERASE J"/>
    <property type="match status" value="1"/>
</dbReference>
<organism evidence="1 2">
    <name type="scientific">Streptococcus henryi</name>
    <dbReference type="NCBI Taxonomy" id="439219"/>
    <lineage>
        <taxon>Bacteria</taxon>
        <taxon>Bacillati</taxon>
        <taxon>Bacillota</taxon>
        <taxon>Bacilli</taxon>
        <taxon>Lactobacillales</taxon>
        <taxon>Streptococcaceae</taxon>
        <taxon>Streptococcus</taxon>
    </lineage>
</organism>
<dbReference type="EMBL" id="FMXP01000018">
    <property type="protein sequence ID" value="SDB28131.1"/>
    <property type="molecule type" value="Genomic_DNA"/>
</dbReference>
<dbReference type="Proteomes" id="UP000182508">
    <property type="component" value="Unassembled WGS sequence"/>
</dbReference>
<keyword evidence="2" id="KW-1185">Reference proteome</keyword>
<dbReference type="Gene3D" id="3.40.50.150">
    <property type="entry name" value="Vaccinia Virus protein VP39"/>
    <property type="match status" value="1"/>
</dbReference>
<dbReference type="InterPro" id="IPR029063">
    <property type="entry name" value="SAM-dependent_MTases_sf"/>
</dbReference>
<proteinExistence type="predicted"/>
<dbReference type="InterPro" id="IPR007536">
    <property type="entry name" value="16SrRNA_methylTrfase_J"/>
</dbReference>
<gene>
    <name evidence="1" type="ORF">SAMN02910293_01406</name>
</gene>
<evidence type="ECO:0000313" key="2">
    <source>
        <dbReference type="Proteomes" id="UP000182508"/>
    </source>
</evidence>
<dbReference type="PANTHER" id="PTHR36112">
    <property type="entry name" value="RIBOSOMAL RNA SMALL SUBUNIT METHYLTRANSFERASE J"/>
    <property type="match status" value="1"/>
</dbReference>
<accession>A0A1G6C5K6</accession>
<dbReference type="STRING" id="439219.SAMN02910293_01406"/>
<keyword evidence="1" id="KW-0808">Transferase</keyword>
<dbReference type="eggNOG" id="COG2518">
    <property type="taxonomic scope" value="Bacteria"/>
</dbReference>
<evidence type="ECO:0000313" key="1">
    <source>
        <dbReference type="EMBL" id="SDB28131.1"/>
    </source>
</evidence>
<dbReference type="AlphaFoldDB" id="A0A1G6C5K6"/>
<dbReference type="SUPFAM" id="SSF53335">
    <property type="entry name" value="S-adenosyl-L-methionine-dependent methyltransferases"/>
    <property type="match status" value="1"/>
</dbReference>
<reference evidence="1 2" key="1">
    <citation type="submission" date="2016-10" db="EMBL/GenBank/DDBJ databases">
        <authorList>
            <person name="de Groot N.N."/>
        </authorList>
    </citation>
    <scope>NUCLEOTIDE SEQUENCE [LARGE SCALE GENOMIC DNA]</scope>
    <source>
        <strain evidence="1 2">A-4</strain>
    </source>
</reference>
<dbReference type="GO" id="GO:0008990">
    <property type="term" value="F:rRNA (guanine-N2-)-methyltransferase activity"/>
    <property type="evidence" value="ECO:0007669"/>
    <property type="project" value="InterPro"/>
</dbReference>